<keyword evidence="6" id="KW-0472">Membrane</keyword>
<evidence type="ECO:0000256" key="4">
    <source>
        <dbReference type="ARBA" id="ARBA00022946"/>
    </source>
</evidence>
<dbReference type="GO" id="GO:0051170">
    <property type="term" value="P:import into nucleus"/>
    <property type="evidence" value="ECO:0007669"/>
    <property type="project" value="TreeGrafter"/>
</dbReference>
<evidence type="ECO:0000259" key="7">
    <source>
        <dbReference type="Pfam" id="PF01370"/>
    </source>
</evidence>
<accession>A0A177BXY9</accession>
<dbReference type="FunFam" id="3.40.50.720:FF:000366">
    <property type="entry name" value="Protein FMP52, mitochondrial"/>
    <property type="match status" value="1"/>
</dbReference>
<evidence type="ECO:0000313" key="9">
    <source>
        <dbReference type="Proteomes" id="UP000077069"/>
    </source>
</evidence>
<evidence type="ECO:0000256" key="3">
    <source>
        <dbReference type="ARBA" id="ARBA00022787"/>
    </source>
</evidence>
<dbReference type="GO" id="GO:0005741">
    <property type="term" value="C:mitochondrial outer membrane"/>
    <property type="evidence" value="ECO:0007669"/>
    <property type="project" value="UniProtKB-SubCell"/>
</dbReference>
<comment type="subcellular location">
    <subcellularLocation>
        <location evidence="1">Mitochondrion outer membrane</location>
        <topology evidence="1">Peripheral membrane protein</topology>
    </subcellularLocation>
</comment>
<evidence type="ECO:0000256" key="1">
    <source>
        <dbReference type="ARBA" id="ARBA00004450"/>
    </source>
</evidence>
<evidence type="ECO:0000313" key="8">
    <source>
        <dbReference type="EMBL" id="OAF99995.1"/>
    </source>
</evidence>
<keyword evidence="9" id="KW-1185">Reference proteome</keyword>
<dbReference type="PANTHER" id="PTHR14097:SF7">
    <property type="entry name" value="OXIDOREDUCTASE HTATIP2"/>
    <property type="match status" value="1"/>
</dbReference>
<protein>
    <submittedName>
        <fullName evidence="8">NAD dependent epimerase/dehydratase family protein-like protein</fullName>
    </submittedName>
</protein>
<dbReference type="InParanoid" id="A0A177BXY9"/>
<evidence type="ECO:0000256" key="2">
    <source>
        <dbReference type="ARBA" id="ARBA00006617"/>
    </source>
</evidence>
<evidence type="ECO:0000256" key="6">
    <source>
        <dbReference type="ARBA" id="ARBA00023136"/>
    </source>
</evidence>
<dbReference type="RefSeq" id="XP_018030361.1">
    <property type="nucleotide sequence ID" value="XM_018179516.1"/>
</dbReference>
<dbReference type="InterPro" id="IPR001509">
    <property type="entry name" value="Epimerase_deHydtase"/>
</dbReference>
<organism evidence="8 9">
    <name type="scientific">Paraphaeosphaeria sporulosa</name>
    <dbReference type="NCBI Taxonomy" id="1460663"/>
    <lineage>
        <taxon>Eukaryota</taxon>
        <taxon>Fungi</taxon>
        <taxon>Dikarya</taxon>
        <taxon>Ascomycota</taxon>
        <taxon>Pezizomycotina</taxon>
        <taxon>Dothideomycetes</taxon>
        <taxon>Pleosporomycetidae</taxon>
        <taxon>Pleosporales</taxon>
        <taxon>Massarineae</taxon>
        <taxon>Didymosphaeriaceae</taxon>
        <taxon>Paraphaeosphaeria</taxon>
    </lineage>
</organism>
<dbReference type="PANTHER" id="PTHR14097">
    <property type="entry name" value="OXIDOREDUCTASE HTATIP2"/>
    <property type="match status" value="1"/>
</dbReference>
<dbReference type="STRING" id="1460663.A0A177BXY9"/>
<dbReference type="AlphaFoldDB" id="A0A177BXY9"/>
<reference evidence="8 9" key="1">
    <citation type="submission" date="2016-05" db="EMBL/GenBank/DDBJ databases">
        <title>Comparative analysis of secretome profiles of manganese(II)-oxidizing ascomycete fungi.</title>
        <authorList>
            <consortium name="DOE Joint Genome Institute"/>
            <person name="Zeiner C.A."/>
            <person name="Purvine S.O."/>
            <person name="Zink E.M."/>
            <person name="Wu S."/>
            <person name="Pasa-Tolic L."/>
            <person name="Chaput D.L."/>
            <person name="Haridas S."/>
            <person name="Grigoriev I.V."/>
            <person name="Santelli C.M."/>
            <person name="Hansel C.M."/>
        </authorList>
    </citation>
    <scope>NUCLEOTIDE SEQUENCE [LARGE SCALE GENOMIC DNA]</scope>
    <source>
        <strain evidence="8 9">AP3s5-JAC2a</strain>
    </source>
</reference>
<dbReference type="OrthoDB" id="430436at2759"/>
<dbReference type="FunCoup" id="A0A177BXY9">
    <property type="interactions" value="91"/>
</dbReference>
<comment type="similarity">
    <text evidence="2">Belongs to the FMP52 family.</text>
</comment>
<evidence type="ECO:0000256" key="5">
    <source>
        <dbReference type="ARBA" id="ARBA00023128"/>
    </source>
</evidence>
<sequence length="227" mass="23860">MTTVALAGSTGLVGSHILSTLLAHPSISSVYAYARRAPPNPSASPKLFHIPSASTDDWPAQFPKESSPKIFFSGLGTTRGAAGSVDAQRKIDVDLNLSLAQAAKEAGVECYVLISSGGANSASMMAYPKMKGELEDKVKALGFKHTVILRPGLIQGARDESRPAEAALRTLAGWMNKVSPKLTDFWVNDAGVIGKAAVVAGLKCVEGQREAGVWEIGQGEIEKLGKE</sequence>
<gene>
    <name evidence="8" type="ORF">CC84DRAFT_1168897</name>
</gene>
<dbReference type="Gene3D" id="3.40.50.720">
    <property type="entry name" value="NAD(P)-binding Rossmann-like Domain"/>
    <property type="match status" value="1"/>
</dbReference>
<dbReference type="EMBL" id="KV441560">
    <property type="protein sequence ID" value="OAF99995.1"/>
    <property type="molecule type" value="Genomic_DNA"/>
</dbReference>
<dbReference type="Pfam" id="PF01370">
    <property type="entry name" value="Epimerase"/>
    <property type="match status" value="1"/>
</dbReference>
<dbReference type="SUPFAM" id="SSF51735">
    <property type="entry name" value="NAD(P)-binding Rossmann-fold domains"/>
    <property type="match status" value="1"/>
</dbReference>
<keyword evidence="3" id="KW-1000">Mitochondrion outer membrane</keyword>
<keyword evidence="4" id="KW-0809">Transit peptide</keyword>
<feature type="domain" description="NAD-dependent epimerase/dehydratase" evidence="7">
    <location>
        <begin position="6"/>
        <end position="117"/>
    </location>
</feature>
<proteinExistence type="inferred from homology"/>
<dbReference type="InterPro" id="IPR036291">
    <property type="entry name" value="NAD(P)-bd_dom_sf"/>
</dbReference>
<dbReference type="Proteomes" id="UP000077069">
    <property type="component" value="Unassembled WGS sequence"/>
</dbReference>
<name>A0A177BXY9_9PLEO</name>
<dbReference type="GeneID" id="28763002"/>
<keyword evidence="5" id="KW-0496">Mitochondrion</keyword>